<dbReference type="SUPFAM" id="SSF47413">
    <property type="entry name" value="lambda repressor-like DNA-binding domains"/>
    <property type="match status" value="1"/>
</dbReference>
<feature type="domain" description="HTH cro/C1-type" evidence="2">
    <location>
        <begin position="12"/>
        <end position="67"/>
    </location>
</feature>
<sequence length="230" mass="25906">MVSTNKNFGNTIRNIRLEKGFSIRQVALQAGMANSYISQLENAKRNIPKPETLYKLAHGLRVSNEEMLSAAGIIQPHLLTTSEVSIPKNNDFLPVYRQISSGYPQGAQEDIDGRIRVNDDLLTKYGLENLLAFRVRTDGMNRIIPKGAIAILAKVTPSKIMNGDIEAVIIGIEAATLRHVYSYPDRIRLESDTWLSDSFKTLEYRYHDFEKNSSPIKIIGKLVQVIINFE</sequence>
<evidence type="ECO:0000313" key="4">
    <source>
        <dbReference type="Proteomes" id="UP000838102"/>
    </source>
</evidence>
<keyword evidence="4" id="KW-1185">Reference proteome</keyword>
<evidence type="ECO:0000313" key="3">
    <source>
        <dbReference type="EMBL" id="CAH1851161.1"/>
    </source>
</evidence>
<name>A0ABM9D0A0_9LACO</name>
<gene>
    <name evidence="3" type="ORF">LMG032447_00281</name>
</gene>
<dbReference type="Proteomes" id="UP000838102">
    <property type="component" value="Unassembled WGS sequence"/>
</dbReference>
<dbReference type="InterPro" id="IPR001387">
    <property type="entry name" value="Cro/C1-type_HTH"/>
</dbReference>
<dbReference type="Gene3D" id="1.10.260.40">
    <property type="entry name" value="lambda repressor-like DNA-binding domains"/>
    <property type="match status" value="1"/>
</dbReference>
<dbReference type="EMBL" id="CAKOEU010000001">
    <property type="protein sequence ID" value="CAH1851161.1"/>
    <property type="molecule type" value="Genomic_DNA"/>
</dbReference>
<dbReference type="Gene3D" id="2.10.109.10">
    <property type="entry name" value="Umud Fragment, subunit A"/>
    <property type="match status" value="1"/>
</dbReference>
<dbReference type="CDD" id="cd00093">
    <property type="entry name" value="HTH_XRE"/>
    <property type="match status" value="1"/>
</dbReference>
<evidence type="ECO:0000259" key="2">
    <source>
        <dbReference type="PROSITE" id="PS50943"/>
    </source>
</evidence>
<dbReference type="SUPFAM" id="SSF51306">
    <property type="entry name" value="LexA/Signal peptidase"/>
    <property type="match status" value="1"/>
</dbReference>
<comment type="caution">
    <text evidence="3">The sequence shown here is derived from an EMBL/GenBank/DDBJ whole genome shotgun (WGS) entry which is preliminary data.</text>
</comment>
<dbReference type="InterPro" id="IPR036286">
    <property type="entry name" value="LexA/Signal_pep-like_sf"/>
</dbReference>
<dbReference type="Pfam" id="PF01381">
    <property type="entry name" value="HTH_3"/>
    <property type="match status" value="1"/>
</dbReference>
<organism evidence="3 4">
    <name type="scientific">Convivina praedatoris</name>
    <dbReference type="NCBI Taxonomy" id="2880963"/>
    <lineage>
        <taxon>Bacteria</taxon>
        <taxon>Bacillati</taxon>
        <taxon>Bacillota</taxon>
        <taxon>Bacilli</taxon>
        <taxon>Lactobacillales</taxon>
        <taxon>Lactobacillaceae</taxon>
        <taxon>Convivina</taxon>
    </lineage>
</organism>
<dbReference type="InterPro" id="IPR015927">
    <property type="entry name" value="Peptidase_S24_S26A/B/C"/>
</dbReference>
<dbReference type="PANTHER" id="PTHR46797:SF1">
    <property type="entry name" value="METHYLPHOSPHONATE SYNTHASE"/>
    <property type="match status" value="1"/>
</dbReference>
<dbReference type="InterPro" id="IPR050807">
    <property type="entry name" value="TransReg_Diox_bact_type"/>
</dbReference>
<evidence type="ECO:0000256" key="1">
    <source>
        <dbReference type="ARBA" id="ARBA00023125"/>
    </source>
</evidence>
<protein>
    <recommendedName>
        <fullName evidence="2">HTH cro/C1-type domain-containing protein</fullName>
    </recommendedName>
</protein>
<keyword evidence="1" id="KW-0238">DNA-binding</keyword>
<dbReference type="PROSITE" id="PS50943">
    <property type="entry name" value="HTH_CROC1"/>
    <property type="match status" value="1"/>
</dbReference>
<accession>A0ABM9D0A0</accession>
<dbReference type="PANTHER" id="PTHR46797">
    <property type="entry name" value="HTH-TYPE TRANSCRIPTIONAL REGULATOR"/>
    <property type="match status" value="1"/>
</dbReference>
<reference evidence="3" key="1">
    <citation type="submission" date="2022-03" db="EMBL/GenBank/DDBJ databases">
        <authorList>
            <person name="Hettiarachchi G."/>
        </authorList>
    </citation>
    <scope>NUCLEOTIDE SEQUENCE</scope>
    <source>
        <strain evidence="3">LMG 32447</strain>
    </source>
</reference>
<dbReference type="InterPro" id="IPR010982">
    <property type="entry name" value="Lambda_DNA-bd_dom_sf"/>
</dbReference>
<dbReference type="Pfam" id="PF00717">
    <property type="entry name" value="Peptidase_S24"/>
    <property type="match status" value="1"/>
</dbReference>
<dbReference type="SMART" id="SM00530">
    <property type="entry name" value="HTH_XRE"/>
    <property type="match status" value="1"/>
</dbReference>
<proteinExistence type="predicted"/>
<dbReference type="RefSeq" id="WP_248705737.1">
    <property type="nucleotide sequence ID" value="NZ_CAKOET010000001.1"/>
</dbReference>